<evidence type="ECO:0000256" key="3">
    <source>
        <dbReference type="ARBA" id="ARBA00009214"/>
    </source>
</evidence>
<dbReference type="InterPro" id="IPR002172">
    <property type="entry name" value="LDrepeatLR_classA_rpt"/>
</dbReference>
<keyword evidence="24" id="KW-1185">Reference proteome</keyword>
<keyword evidence="12" id="KW-0204">Cytolysis</keyword>
<dbReference type="InterPro" id="IPR036383">
    <property type="entry name" value="TSP1_rpt_sf"/>
</dbReference>
<evidence type="ECO:0000256" key="21">
    <source>
        <dbReference type="SAM" id="SignalP"/>
    </source>
</evidence>
<dbReference type="Pfam" id="PF01823">
    <property type="entry name" value="MACPF"/>
    <property type="match status" value="1"/>
</dbReference>
<name>A0ABR3NT30_9TELE</name>
<reference evidence="23 24" key="1">
    <citation type="submission" date="2023-09" db="EMBL/GenBank/DDBJ databases">
        <authorList>
            <person name="Wang M."/>
        </authorList>
    </citation>
    <scope>NUCLEOTIDE SEQUENCE [LARGE SCALE GENOMIC DNA]</scope>
    <source>
        <strain evidence="23">GT-2023</strain>
        <tissue evidence="23">Liver</tissue>
    </source>
</reference>
<dbReference type="PANTHER" id="PTHR45742:SF1">
    <property type="entry name" value="COMPLEMENT COMPONENT C8 ALPHA CHAIN"/>
    <property type="match status" value="1"/>
</dbReference>
<protein>
    <recommendedName>
        <fullName evidence="22">MACPF domain-containing protein</fullName>
    </recommendedName>
</protein>
<keyword evidence="8" id="KW-0399">Innate immunity</keyword>
<evidence type="ECO:0000256" key="19">
    <source>
        <dbReference type="ARBA" id="ARBA00023298"/>
    </source>
</evidence>
<keyword evidence="19" id="KW-1053">Target membrane</keyword>
<dbReference type="SMART" id="SM00192">
    <property type="entry name" value="LDLa"/>
    <property type="match status" value="1"/>
</dbReference>
<evidence type="ECO:0000256" key="9">
    <source>
        <dbReference type="ARBA" id="ARBA00022692"/>
    </source>
</evidence>
<dbReference type="PROSITE" id="PS51257">
    <property type="entry name" value="PROKAR_LIPOPROTEIN"/>
    <property type="match status" value="1"/>
</dbReference>
<dbReference type="Pfam" id="PF21195">
    <property type="entry name" value="EGF_C8A_B_C6"/>
    <property type="match status" value="1"/>
</dbReference>
<keyword evidence="9" id="KW-0812">Transmembrane</keyword>
<feature type="domain" description="MACPF" evidence="22">
    <location>
        <begin position="154"/>
        <end position="508"/>
    </location>
</feature>
<feature type="signal peptide" evidence="21">
    <location>
        <begin position="1"/>
        <end position="24"/>
    </location>
</feature>
<dbReference type="InterPro" id="IPR020863">
    <property type="entry name" value="MACPF_CS"/>
</dbReference>
<dbReference type="InterPro" id="IPR036055">
    <property type="entry name" value="LDL_receptor-like_sf"/>
</dbReference>
<dbReference type="EMBL" id="JAYMGO010000002">
    <property type="protein sequence ID" value="KAL1279741.1"/>
    <property type="molecule type" value="Genomic_DNA"/>
</dbReference>
<keyword evidence="5" id="KW-0964">Secreted</keyword>
<dbReference type="PRINTS" id="PR00764">
    <property type="entry name" value="COMPLEMENTC9"/>
</dbReference>
<dbReference type="PROSITE" id="PS00279">
    <property type="entry name" value="MACPF_1"/>
    <property type="match status" value="1"/>
</dbReference>
<evidence type="ECO:0000256" key="2">
    <source>
        <dbReference type="ARBA" id="ARBA00004613"/>
    </source>
</evidence>
<dbReference type="PROSITE" id="PS51412">
    <property type="entry name" value="MACPF_2"/>
    <property type="match status" value="1"/>
</dbReference>
<organism evidence="23 24">
    <name type="scientific">Cirrhinus molitorella</name>
    <name type="common">mud carp</name>
    <dbReference type="NCBI Taxonomy" id="172907"/>
    <lineage>
        <taxon>Eukaryota</taxon>
        <taxon>Metazoa</taxon>
        <taxon>Chordata</taxon>
        <taxon>Craniata</taxon>
        <taxon>Vertebrata</taxon>
        <taxon>Euteleostomi</taxon>
        <taxon>Actinopterygii</taxon>
        <taxon>Neopterygii</taxon>
        <taxon>Teleostei</taxon>
        <taxon>Ostariophysi</taxon>
        <taxon>Cypriniformes</taxon>
        <taxon>Cyprinidae</taxon>
        <taxon>Labeoninae</taxon>
        <taxon>Labeonini</taxon>
        <taxon>Cirrhinus</taxon>
    </lineage>
</organism>
<keyword evidence="13" id="KW-0391">Immunity</keyword>
<evidence type="ECO:0000256" key="13">
    <source>
        <dbReference type="ARBA" id="ARBA00022859"/>
    </source>
</evidence>
<evidence type="ECO:0000256" key="10">
    <source>
        <dbReference type="ARBA" id="ARBA00022729"/>
    </source>
</evidence>
<evidence type="ECO:0000256" key="11">
    <source>
        <dbReference type="ARBA" id="ARBA00022737"/>
    </source>
</evidence>
<keyword evidence="11" id="KW-0677">Repeat</keyword>
<keyword evidence="17 20" id="KW-1015">Disulfide bond</keyword>
<dbReference type="CDD" id="cd00112">
    <property type="entry name" value="LDLa"/>
    <property type="match status" value="1"/>
</dbReference>
<dbReference type="Gene3D" id="4.10.400.10">
    <property type="entry name" value="Low-density Lipoprotein Receptor"/>
    <property type="match status" value="1"/>
</dbReference>
<dbReference type="Proteomes" id="UP001558613">
    <property type="component" value="Unassembled WGS sequence"/>
</dbReference>
<comment type="caution">
    <text evidence="20">Lacks conserved residue(s) required for the propagation of feature annotation.</text>
</comment>
<keyword evidence="7" id="KW-1052">Target cell membrane</keyword>
<dbReference type="InterPro" id="IPR048831">
    <property type="entry name" value="C8A_B_C6_EGF-like"/>
</dbReference>
<evidence type="ECO:0000256" key="16">
    <source>
        <dbReference type="ARBA" id="ARBA00023136"/>
    </source>
</evidence>
<dbReference type="SMART" id="SM00209">
    <property type="entry name" value="TSP1"/>
    <property type="match status" value="2"/>
</dbReference>
<evidence type="ECO:0000313" key="24">
    <source>
        <dbReference type="Proteomes" id="UP001558613"/>
    </source>
</evidence>
<evidence type="ECO:0000256" key="15">
    <source>
        <dbReference type="ARBA" id="ARBA00023058"/>
    </source>
</evidence>
<keyword evidence="16" id="KW-0472">Membrane</keyword>
<evidence type="ECO:0000256" key="4">
    <source>
        <dbReference type="ARBA" id="ARBA00022452"/>
    </source>
</evidence>
<comment type="subcellular location">
    <subcellularLocation>
        <location evidence="2">Secreted</location>
    </subcellularLocation>
    <subcellularLocation>
        <location evidence="1">Target cell membrane</location>
        <topology evidence="1">Multi-pass membrane protein</topology>
    </subcellularLocation>
</comment>
<dbReference type="Gene3D" id="2.20.100.10">
    <property type="entry name" value="Thrombospondin type-1 (TSP1) repeat"/>
    <property type="match status" value="1"/>
</dbReference>
<dbReference type="PROSITE" id="PS50092">
    <property type="entry name" value="TSP1"/>
    <property type="match status" value="1"/>
</dbReference>
<accession>A0ABR3NT30</accession>
<evidence type="ECO:0000256" key="7">
    <source>
        <dbReference type="ARBA" id="ARBA00022537"/>
    </source>
</evidence>
<keyword evidence="15" id="KW-0473">Membrane attack complex</keyword>
<keyword evidence="4" id="KW-1134">Transmembrane beta strand</keyword>
<evidence type="ECO:0000256" key="1">
    <source>
        <dbReference type="ARBA" id="ARBA00004276"/>
    </source>
</evidence>
<sequence>MCRFVFSICTFGIVLSCFSHHISARFTDDLLQSSINRSNASSRHTRGVDTPPPIDCKLKSWTQWSSCDSCRDTMIRFQYLERASQFGGEKCIHSQWDEKQCPEEGECQLQENHCGDMFACGPKGRCIGKQLRCNDEIDCLNQNDEIDCEVLNRRETKCTGMLTIPGAEKATQGYNALTGEFMNHVLDPTYFGGVCEYIYNGEWRKLTYDPFCEHLSYDDAEKYYRKPHNFLSYQIVAQATTEEASDYYEDAVSLLKARNVEGSMNFGVSLQIVVKVGVESSTDFKFLSNISQYTNKDVGFVRMLSKVQTAQFKMRSRDLTLDEDMLWALGDLPDQYDFGAYSQFFNKYGTHYVTEGTMGGVLEYVAVVNKNAMERNEMNGYQLGSCIGVSFGLELVKNVKITQKYKACGKTGTKTETGIQSSDAVEDVFGFVKGGHTSSSAGSLRVKDAKSYQEWGKSLKYNPALIEFEVLPIYELVRLSTVVEQFRTKLPHLKMAWEEYMQNFSPCRCAACMNNGIPVLSRTDCSCICKHGYRGYACEETERKGPTHGDWSCWSSWSSCLIGRKTRKRECNSPPPKDGDHLEIILTVQILDNKERYRAFHHQSGANRLKLAQWPTNEQVGQGNRTDDHEDRQSTYHVLILRWQRPGNSRKEERDVNMRRALVLRALPVYLREDSSKFFRTCNSADGPDLTDTPVALLTVVTDDTTDASLFSPESICIVVEDEILVSGPTNLADSFLLLFGYIYALDLQYPKNLELPFTFIQKFVVCLEDNKPLKGCLLTLKNDLFN</sequence>
<keyword evidence="18" id="KW-0325">Glycoprotein</keyword>
<dbReference type="InterPro" id="IPR001862">
    <property type="entry name" value="MAC_perforin"/>
</dbReference>
<dbReference type="SUPFAM" id="SSF57424">
    <property type="entry name" value="LDL receptor-like module"/>
    <property type="match status" value="1"/>
</dbReference>
<evidence type="ECO:0000256" key="20">
    <source>
        <dbReference type="PROSITE-ProRule" id="PRU00124"/>
    </source>
</evidence>
<proteinExistence type="inferred from homology"/>
<keyword evidence="10 21" id="KW-0732">Signal</keyword>
<dbReference type="InterPro" id="IPR000884">
    <property type="entry name" value="TSP1_rpt"/>
</dbReference>
<evidence type="ECO:0000256" key="12">
    <source>
        <dbReference type="ARBA" id="ARBA00022852"/>
    </source>
</evidence>
<evidence type="ECO:0000256" key="14">
    <source>
        <dbReference type="ARBA" id="ARBA00022875"/>
    </source>
</evidence>
<evidence type="ECO:0000256" key="17">
    <source>
        <dbReference type="ARBA" id="ARBA00023157"/>
    </source>
</evidence>
<dbReference type="SMART" id="SM00457">
    <property type="entry name" value="MACPF"/>
    <property type="match status" value="1"/>
</dbReference>
<feature type="disulfide bond" evidence="20">
    <location>
        <begin position="133"/>
        <end position="148"/>
    </location>
</feature>
<evidence type="ECO:0000256" key="6">
    <source>
        <dbReference type="ARBA" id="ARBA00022536"/>
    </source>
</evidence>
<dbReference type="PANTHER" id="PTHR45742">
    <property type="entry name" value="COMPLEMENT COMPONENT C6"/>
    <property type="match status" value="1"/>
</dbReference>
<comment type="similarity">
    <text evidence="3">Belongs to the complement C6/C7/C8/C9 family.</text>
</comment>
<keyword evidence="14" id="KW-0180">Complement pathway</keyword>
<comment type="caution">
    <text evidence="23">The sequence shown here is derived from an EMBL/GenBank/DDBJ whole genome shotgun (WGS) entry which is preliminary data.</text>
</comment>
<keyword evidence="6" id="KW-0245">EGF-like domain</keyword>
<evidence type="ECO:0000256" key="5">
    <source>
        <dbReference type="ARBA" id="ARBA00022525"/>
    </source>
</evidence>
<feature type="disulfide bond" evidence="20">
    <location>
        <begin position="114"/>
        <end position="126"/>
    </location>
</feature>
<dbReference type="InterPro" id="IPR020864">
    <property type="entry name" value="MACPF"/>
</dbReference>
<evidence type="ECO:0000259" key="22">
    <source>
        <dbReference type="PROSITE" id="PS51412"/>
    </source>
</evidence>
<evidence type="ECO:0000313" key="23">
    <source>
        <dbReference type="EMBL" id="KAL1279741.1"/>
    </source>
</evidence>
<feature type="chain" id="PRO_5047090176" description="MACPF domain-containing protein" evidence="21">
    <location>
        <begin position="25"/>
        <end position="787"/>
    </location>
</feature>
<gene>
    <name evidence="23" type="ORF">QQF64_014341</name>
</gene>
<dbReference type="PROSITE" id="PS50068">
    <property type="entry name" value="LDLRA_2"/>
    <property type="match status" value="1"/>
</dbReference>
<evidence type="ECO:0000256" key="18">
    <source>
        <dbReference type="ARBA" id="ARBA00023180"/>
    </source>
</evidence>
<evidence type="ECO:0000256" key="8">
    <source>
        <dbReference type="ARBA" id="ARBA00022588"/>
    </source>
</evidence>
<dbReference type="SUPFAM" id="SSF82895">
    <property type="entry name" value="TSP-1 type 1 repeat"/>
    <property type="match status" value="1"/>
</dbReference>